<dbReference type="AlphaFoldDB" id="A0AAV7QDI8"/>
<dbReference type="Proteomes" id="UP001066276">
    <property type="component" value="Chromosome 6"/>
</dbReference>
<feature type="region of interest" description="Disordered" evidence="1">
    <location>
        <begin position="1"/>
        <end position="53"/>
    </location>
</feature>
<sequence>MGLPAGAPKMEKGLRGSRVSPGHPAAAVEAPAAASRSRDFTPPRHAFTAGDESRVTGLQTRVYRLSWDGSGAQQLQKGLAPDTVVSPAVSAPRRLPGITAARSSHSRRPRPT</sequence>
<proteinExistence type="predicted"/>
<reference evidence="2" key="1">
    <citation type="journal article" date="2022" name="bioRxiv">
        <title>Sequencing and chromosome-scale assembly of the giantPleurodeles waltlgenome.</title>
        <authorList>
            <person name="Brown T."/>
            <person name="Elewa A."/>
            <person name="Iarovenko S."/>
            <person name="Subramanian E."/>
            <person name="Araus A.J."/>
            <person name="Petzold A."/>
            <person name="Susuki M."/>
            <person name="Suzuki K.-i.T."/>
            <person name="Hayashi T."/>
            <person name="Toyoda A."/>
            <person name="Oliveira C."/>
            <person name="Osipova E."/>
            <person name="Leigh N.D."/>
            <person name="Simon A."/>
            <person name="Yun M.H."/>
        </authorList>
    </citation>
    <scope>NUCLEOTIDE SEQUENCE</scope>
    <source>
        <strain evidence="2">20211129_DDA</strain>
        <tissue evidence="2">Liver</tissue>
    </source>
</reference>
<protein>
    <submittedName>
        <fullName evidence="2">Uncharacterized protein</fullName>
    </submittedName>
</protein>
<evidence type="ECO:0000313" key="2">
    <source>
        <dbReference type="EMBL" id="KAJ1137679.1"/>
    </source>
</evidence>
<name>A0AAV7QDI8_PLEWA</name>
<gene>
    <name evidence="2" type="ORF">NDU88_004077</name>
</gene>
<dbReference type="EMBL" id="JANPWB010000010">
    <property type="protein sequence ID" value="KAJ1137679.1"/>
    <property type="molecule type" value="Genomic_DNA"/>
</dbReference>
<feature type="compositionally biased region" description="Low complexity" evidence="1">
    <location>
        <begin position="24"/>
        <end position="34"/>
    </location>
</feature>
<accession>A0AAV7QDI8</accession>
<comment type="caution">
    <text evidence="2">The sequence shown here is derived from an EMBL/GenBank/DDBJ whole genome shotgun (WGS) entry which is preliminary data.</text>
</comment>
<organism evidence="2 3">
    <name type="scientific">Pleurodeles waltl</name>
    <name type="common">Iberian ribbed newt</name>
    <dbReference type="NCBI Taxonomy" id="8319"/>
    <lineage>
        <taxon>Eukaryota</taxon>
        <taxon>Metazoa</taxon>
        <taxon>Chordata</taxon>
        <taxon>Craniata</taxon>
        <taxon>Vertebrata</taxon>
        <taxon>Euteleostomi</taxon>
        <taxon>Amphibia</taxon>
        <taxon>Batrachia</taxon>
        <taxon>Caudata</taxon>
        <taxon>Salamandroidea</taxon>
        <taxon>Salamandridae</taxon>
        <taxon>Pleurodelinae</taxon>
        <taxon>Pleurodeles</taxon>
    </lineage>
</organism>
<feature type="region of interest" description="Disordered" evidence="1">
    <location>
        <begin position="78"/>
        <end position="112"/>
    </location>
</feature>
<keyword evidence="3" id="KW-1185">Reference proteome</keyword>
<evidence type="ECO:0000313" key="3">
    <source>
        <dbReference type="Proteomes" id="UP001066276"/>
    </source>
</evidence>
<evidence type="ECO:0000256" key="1">
    <source>
        <dbReference type="SAM" id="MobiDB-lite"/>
    </source>
</evidence>